<evidence type="ECO:0000313" key="2">
    <source>
        <dbReference type="Proteomes" id="UP000324222"/>
    </source>
</evidence>
<name>A0A5B7JMC5_PORTR</name>
<keyword evidence="2" id="KW-1185">Reference proteome</keyword>
<dbReference type="AlphaFoldDB" id="A0A5B7JMC5"/>
<gene>
    <name evidence="1" type="ORF">E2C01_090658</name>
</gene>
<reference evidence="1 2" key="1">
    <citation type="submission" date="2019-05" db="EMBL/GenBank/DDBJ databases">
        <title>Another draft genome of Portunus trituberculatus and its Hox gene families provides insights of decapod evolution.</title>
        <authorList>
            <person name="Jeong J.-H."/>
            <person name="Song I."/>
            <person name="Kim S."/>
            <person name="Choi T."/>
            <person name="Kim D."/>
            <person name="Ryu S."/>
            <person name="Kim W."/>
        </authorList>
    </citation>
    <scope>NUCLEOTIDE SEQUENCE [LARGE SCALE GENOMIC DNA]</scope>
    <source>
        <tissue evidence="1">Muscle</tissue>
    </source>
</reference>
<proteinExistence type="predicted"/>
<accession>A0A5B7JMC5</accession>
<dbReference type="EMBL" id="VSRR010102268">
    <property type="protein sequence ID" value="MPC95446.1"/>
    <property type="molecule type" value="Genomic_DNA"/>
</dbReference>
<organism evidence="1 2">
    <name type="scientific">Portunus trituberculatus</name>
    <name type="common">Swimming crab</name>
    <name type="synonym">Neptunus trituberculatus</name>
    <dbReference type="NCBI Taxonomy" id="210409"/>
    <lineage>
        <taxon>Eukaryota</taxon>
        <taxon>Metazoa</taxon>
        <taxon>Ecdysozoa</taxon>
        <taxon>Arthropoda</taxon>
        <taxon>Crustacea</taxon>
        <taxon>Multicrustacea</taxon>
        <taxon>Malacostraca</taxon>
        <taxon>Eumalacostraca</taxon>
        <taxon>Eucarida</taxon>
        <taxon>Decapoda</taxon>
        <taxon>Pleocyemata</taxon>
        <taxon>Brachyura</taxon>
        <taxon>Eubrachyura</taxon>
        <taxon>Portunoidea</taxon>
        <taxon>Portunidae</taxon>
        <taxon>Portuninae</taxon>
        <taxon>Portunus</taxon>
    </lineage>
</organism>
<comment type="caution">
    <text evidence="1">The sequence shown here is derived from an EMBL/GenBank/DDBJ whole genome shotgun (WGS) entry which is preliminary data.</text>
</comment>
<evidence type="ECO:0000313" key="1">
    <source>
        <dbReference type="EMBL" id="MPC95446.1"/>
    </source>
</evidence>
<sequence length="277" mass="31350">MLKESGTKEEEVYTPQQLKRELENYYGARVSITTIRQCPNVVTLTSNVKSIIQELSDMDRLIETVEKFIRTEIKSMEHHKGEYPTTQDMRSVESNVAYLPNSLQLLLGSIIKSRNAKLLVASIGQSIMQSTCPRSFLPPLQVGLSVALEHKYGHRDLVDMINKIGFCSSYTEVNKYRSNAAIVQGDKLPEQVAHSFLQYQINKHGQASLEILYSCKPGNSLDFEKAAMFSRKVASRSVYLPPESLPPTCDAATYHSYRVYHQVQTWLGNILDPTKWG</sequence>
<dbReference type="Proteomes" id="UP000324222">
    <property type="component" value="Unassembled WGS sequence"/>
</dbReference>
<protein>
    <submittedName>
        <fullName evidence="1">Uncharacterized protein</fullName>
    </submittedName>
</protein>